<protein>
    <recommendedName>
        <fullName evidence="3">ATPase AAA-type core domain-containing protein</fullName>
    </recommendedName>
</protein>
<dbReference type="AlphaFoldDB" id="A0ABD2M3L7"/>
<dbReference type="EMBL" id="JBICBT010000163">
    <property type="protein sequence ID" value="KAL3122021.1"/>
    <property type="molecule type" value="Genomic_DNA"/>
</dbReference>
<organism evidence="1 2">
    <name type="scientific">Heterodera trifolii</name>
    <dbReference type="NCBI Taxonomy" id="157864"/>
    <lineage>
        <taxon>Eukaryota</taxon>
        <taxon>Metazoa</taxon>
        <taxon>Ecdysozoa</taxon>
        <taxon>Nematoda</taxon>
        <taxon>Chromadorea</taxon>
        <taxon>Rhabditida</taxon>
        <taxon>Tylenchina</taxon>
        <taxon>Tylenchomorpha</taxon>
        <taxon>Tylenchoidea</taxon>
        <taxon>Heteroderidae</taxon>
        <taxon>Heteroderinae</taxon>
        <taxon>Heterodera</taxon>
    </lineage>
</organism>
<dbReference type="Gene3D" id="3.40.50.300">
    <property type="entry name" value="P-loop containing nucleotide triphosphate hydrolases"/>
    <property type="match status" value="1"/>
</dbReference>
<dbReference type="InterPro" id="IPR027417">
    <property type="entry name" value="P-loop_NTPase"/>
</dbReference>
<sequence>MKNVDKNLEKKYSAQSLKQKTPNWMPLREMRLPKPLSSAVPCSLCSIRRFLRAYGHRQRLFCCLALRAMGKQCLRMLSRMNATRHSSAFPLFTFCPNGMPSGKSFVLVLAATNRLQELDEDILGRFPQRIMVDLPDQKTRGQMIRRIFEHDNINLELTEEELEVLRQLRTVLLRTTIADRTFADTIADCTFADDNCGLYFCGPYFCQKINWKGGPRQYDPFCCAVKSQTGEVNK</sequence>
<dbReference type="PANTHER" id="PTHR23074:SF83">
    <property type="entry name" value="VACUOLAR PROTEIN SORTING-ASSOCIATED PROTEIN 4A"/>
    <property type="match status" value="1"/>
</dbReference>
<dbReference type="Gene3D" id="1.10.8.60">
    <property type="match status" value="1"/>
</dbReference>
<reference evidence="1 2" key="1">
    <citation type="submission" date="2024-10" db="EMBL/GenBank/DDBJ databases">
        <authorList>
            <person name="Kim D."/>
        </authorList>
    </citation>
    <scope>NUCLEOTIDE SEQUENCE [LARGE SCALE GENOMIC DNA]</scope>
    <source>
        <strain evidence="1">BH-2024</strain>
    </source>
</reference>
<comment type="caution">
    <text evidence="1">The sequence shown here is derived from an EMBL/GenBank/DDBJ whole genome shotgun (WGS) entry which is preliminary data.</text>
</comment>
<evidence type="ECO:0000313" key="2">
    <source>
        <dbReference type="Proteomes" id="UP001620626"/>
    </source>
</evidence>
<evidence type="ECO:0008006" key="3">
    <source>
        <dbReference type="Google" id="ProtNLM"/>
    </source>
</evidence>
<gene>
    <name evidence="1" type="ORF">niasHT_006275</name>
</gene>
<proteinExistence type="predicted"/>
<evidence type="ECO:0000313" key="1">
    <source>
        <dbReference type="EMBL" id="KAL3122021.1"/>
    </source>
</evidence>
<dbReference type="Proteomes" id="UP001620626">
    <property type="component" value="Unassembled WGS sequence"/>
</dbReference>
<accession>A0ABD2M3L7</accession>
<name>A0ABD2M3L7_9BILA</name>
<dbReference type="SUPFAM" id="SSF52540">
    <property type="entry name" value="P-loop containing nucleoside triphosphate hydrolases"/>
    <property type="match status" value="1"/>
</dbReference>
<dbReference type="InterPro" id="IPR050304">
    <property type="entry name" value="MT-severing_AAA_ATPase"/>
</dbReference>
<dbReference type="PANTHER" id="PTHR23074">
    <property type="entry name" value="AAA DOMAIN-CONTAINING"/>
    <property type="match status" value="1"/>
</dbReference>
<keyword evidence="2" id="KW-1185">Reference proteome</keyword>